<accession>A0A6J5YDM1</accession>
<evidence type="ECO:0000256" key="3">
    <source>
        <dbReference type="ARBA" id="ARBA00012328"/>
    </source>
</evidence>
<keyword evidence="5" id="KW-0698">rRNA processing</keyword>
<protein>
    <recommendedName>
        <fullName evidence="3">16S rRNA (uracil(1498)-N(3))-methyltransferase</fullName>
        <ecNumber evidence="3">2.1.1.193</ecNumber>
    </recommendedName>
</protein>
<comment type="similarity">
    <text evidence="2">Belongs to the RNA methyltransferase RsmE family.</text>
</comment>
<dbReference type="GO" id="GO:0070475">
    <property type="term" value="P:rRNA base methylation"/>
    <property type="evidence" value="ECO:0007669"/>
    <property type="project" value="TreeGrafter"/>
</dbReference>
<dbReference type="AlphaFoldDB" id="A0A6J5YDM1"/>
<proteinExistence type="inferred from homology"/>
<evidence type="ECO:0000256" key="2">
    <source>
        <dbReference type="ARBA" id="ARBA00005528"/>
    </source>
</evidence>
<dbReference type="PANTHER" id="PTHR30027:SF3">
    <property type="entry name" value="16S RRNA (URACIL(1498)-N(3))-METHYLTRANSFERASE"/>
    <property type="match status" value="1"/>
</dbReference>
<dbReference type="SUPFAM" id="SSF75217">
    <property type="entry name" value="alpha/beta knot"/>
    <property type="match status" value="1"/>
</dbReference>
<dbReference type="NCBIfam" id="TIGR00046">
    <property type="entry name" value="RsmE family RNA methyltransferase"/>
    <property type="match status" value="1"/>
</dbReference>
<feature type="domain" description="Ribosomal RNA small subunit methyltransferase E methyltransferase" evidence="11">
    <location>
        <begin position="77"/>
        <end position="221"/>
    </location>
</feature>
<evidence type="ECO:0000256" key="4">
    <source>
        <dbReference type="ARBA" id="ARBA00022490"/>
    </source>
</evidence>
<comment type="function">
    <text evidence="9">Specifically methylates the N3 position of the uracil ring of uridine 1498 (m3U1498) in 16S rRNA. Acts on the fully assembled 30S ribosomal subunit.</text>
</comment>
<evidence type="ECO:0000256" key="10">
    <source>
        <dbReference type="ARBA" id="ARBA00047944"/>
    </source>
</evidence>
<dbReference type="InterPro" id="IPR029026">
    <property type="entry name" value="tRNA_m1G_MTases_N"/>
</dbReference>
<sequence length="235" mass="25064">MADHPAVPGGTAPHVIVSDIAAPALRVDDHHHLERVLRLRPGAPVSVTDGAGSWRWCRFGPELIIDGEVEHVPAPAPPITVAFALVKGQKPELVVQKLTELGVDEIIPFVAERSVVRWDEERSRRNTERLRRVAAEAAMQSRRVWLPEVQEVTTFDELAVSGELLAADRDGAAPTLARPAVMIGPEGGWSESERARFAGTVGLGPSVLRAETAAFAAAAMLGALRAGLVAPAARA</sequence>
<evidence type="ECO:0000256" key="9">
    <source>
        <dbReference type="ARBA" id="ARBA00025699"/>
    </source>
</evidence>
<dbReference type="Gene3D" id="3.40.1280.10">
    <property type="match status" value="1"/>
</dbReference>
<dbReference type="EMBL" id="CAEMXZ010000005">
    <property type="protein sequence ID" value="CAB4322491.1"/>
    <property type="molecule type" value="Genomic_DNA"/>
</dbReference>
<keyword evidence="4" id="KW-0963">Cytoplasm</keyword>
<dbReference type="InterPro" id="IPR046886">
    <property type="entry name" value="RsmE_MTase_dom"/>
</dbReference>
<organism evidence="12">
    <name type="scientific">freshwater metagenome</name>
    <dbReference type="NCBI Taxonomy" id="449393"/>
    <lineage>
        <taxon>unclassified sequences</taxon>
        <taxon>metagenomes</taxon>
        <taxon>ecological metagenomes</taxon>
    </lineage>
</organism>
<comment type="subcellular location">
    <subcellularLocation>
        <location evidence="1">Cytoplasm</location>
    </subcellularLocation>
</comment>
<keyword evidence="7" id="KW-0808">Transferase</keyword>
<dbReference type="EC" id="2.1.1.193" evidence="3"/>
<reference evidence="12" key="1">
    <citation type="submission" date="2020-05" db="EMBL/GenBank/DDBJ databases">
        <authorList>
            <person name="Chiriac C."/>
            <person name="Salcher M."/>
            <person name="Ghai R."/>
            <person name="Kavagutti S V."/>
        </authorList>
    </citation>
    <scope>NUCLEOTIDE SEQUENCE</scope>
</reference>
<gene>
    <name evidence="12" type="ORF">UFOPK1392_00226</name>
</gene>
<dbReference type="CDD" id="cd18084">
    <property type="entry name" value="RsmE-like"/>
    <property type="match status" value="1"/>
</dbReference>
<evidence type="ECO:0000313" key="12">
    <source>
        <dbReference type="EMBL" id="CAB4322491.1"/>
    </source>
</evidence>
<dbReference type="PIRSF" id="PIRSF015601">
    <property type="entry name" value="MTase_slr0722"/>
    <property type="match status" value="1"/>
</dbReference>
<evidence type="ECO:0000259" key="11">
    <source>
        <dbReference type="Pfam" id="PF04452"/>
    </source>
</evidence>
<dbReference type="GO" id="GO:0005737">
    <property type="term" value="C:cytoplasm"/>
    <property type="evidence" value="ECO:0007669"/>
    <property type="project" value="UniProtKB-SubCell"/>
</dbReference>
<dbReference type="PANTHER" id="PTHR30027">
    <property type="entry name" value="RIBOSOMAL RNA SMALL SUBUNIT METHYLTRANSFERASE E"/>
    <property type="match status" value="1"/>
</dbReference>
<evidence type="ECO:0000256" key="7">
    <source>
        <dbReference type="ARBA" id="ARBA00022679"/>
    </source>
</evidence>
<evidence type="ECO:0000256" key="5">
    <source>
        <dbReference type="ARBA" id="ARBA00022552"/>
    </source>
</evidence>
<dbReference type="SUPFAM" id="SSF88697">
    <property type="entry name" value="PUA domain-like"/>
    <property type="match status" value="1"/>
</dbReference>
<dbReference type="InterPro" id="IPR006700">
    <property type="entry name" value="RsmE"/>
</dbReference>
<evidence type="ECO:0000256" key="8">
    <source>
        <dbReference type="ARBA" id="ARBA00022691"/>
    </source>
</evidence>
<dbReference type="GO" id="GO:0070042">
    <property type="term" value="F:rRNA (uridine-N3-)-methyltransferase activity"/>
    <property type="evidence" value="ECO:0007669"/>
    <property type="project" value="TreeGrafter"/>
</dbReference>
<keyword evidence="8" id="KW-0949">S-adenosyl-L-methionine</keyword>
<evidence type="ECO:0000256" key="6">
    <source>
        <dbReference type="ARBA" id="ARBA00022603"/>
    </source>
</evidence>
<evidence type="ECO:0000256" key="1">
    <source>
        <dbReference type="ARBA" id="ARBA00004496"/>
    </source>
</evidence>
<dbReference type="Pfam" id="PF04452">
    <property type="entry name" value="Methyltrans_RNA"/>
    <property type="match status" value="1"/>
</dbReference>
<comment type="catalytic activity">
    <reaction evidence="10">
        <text>uridine(1498) in 16S rRNA + S-adenosyl-L-methionine = N(3)-methyluridine(1498) in 16S rRNA + S-adenosyl-L-homocysteine + H(+)</text>
        <dbReference type="Rhea" id="RHEA:42920"/>
        <dbReference type="Rhea" id="RHEA-COMP:10283"/>
        <dbReference type="Rhea" id="RHEA-COMP:10284"/>
        <dbReference type="ChEBI" id="CHEBI:15378"/>
        <dbReference type="ChEBI" id="CHEBI:57856"/>
        <dbReference type="ChEBI" id="CHEBI:59789"/>
        <dbReference type="ChEBI" id="CHEBI:65315"/>
        <dbReference type="ChEBI" id="CHEBI:74502"/>
        <dbReference type="EC" id="2.1.1.193"/>
    </reaction>
</comment>
<keyword evidence="6" id="KW-0489">Methyltransferase</keyword>
<name>A0A6J5YDM1_9ZZZZ</name>
<dbReference type="InterPro" id="IPR029028">
    <property type="entry name" value="Alpha/beta_knot_MTases"/>
</dbReference>
<dbReference type="InterPro" id="IPR015947">
    <property type="entry name" value="PUA-like_sf"/>
</dbReference>